<feature type="domain" description="SLH" evidence="1">
    <location>
        <begin position="256"/>
        <end position="335"/>
    </location>
</feature>
<sequence>MCSSLSTCSLFLPSSSLFLHPPPSWKHSSAPFLIRNRRSPRFFISASTAEKNVGLSWEGSSESDGFGAYNGWVVVEEPVLKEISKGLPTFVKISTWASLAALLGAAAYFSMHLKGFKIQFTSPSNCMQDYSVLNAQDKQPIEIDSLRSDEPFEDDEAVDANPENDLGTFGQNVAAEPNNMTTQGELHRIIIPFSADSTQKDALLVLKKLEIIEDEVKAEGLCTRREYARWLVRASTRLERKTKHKIVSSIALAGSTAAAFDDVLIEDPDFLAIQTLAESGILPSKLSLERPPSGLNDSGGHNGVNFFPDRYISRQDLISWKAKLEYDIMPEVDEEISRRKIGFLDVRDIASEVLVDIFVDALANERSIARNAFGQSNRFQPKKPCTNAQAAVALTSGKMREYTQSELRKLEEERSSRLETMEKIKQELVDRGEIQRFWQNKMEEEKCLSQEANTAYLAALKDLDRTKVDTESARAELVKQKAALDCQKQLLSSIEKEVEEMSGTLASQGPICLEEERRDLQAVLGDLQDEYDRRRDSKSVLEAEVEALRILRSWIESEAIKSQVRVKVLEEAGRRWKWEGN</sequence>
<gene>
    <name evidence="2" type="ORF">CCAM_LOCUS8379</name>
</gene>
<dbReference type="InterPro" id="IPR001119">
    <property type="entry name" value="SLH_dom"/>
</dbReference>
<organism evidence="2 3">
    <name type="scientific">Cuscuta campestris</name>
    <dbReference type="NCBI Taxonomy" id="132261"/>
    <lineage>
        <taxon>Eukaryota</taxon>
        <taxon>Viridiplantae</taxon>
        <taxon>Streptophyta</taxon>
        <taxon>Embryophyta</taxon>
        <taxon>Tracheophyta</taxon>
        <taxon>Spermatophyta</taxon>
        <taxon>Magnoliopsida</taxon>
        <taxon>eudicotyledons</taxon>
        <taxon>Gunneridae</taxon>
        <taxon>Pentapetalae</taxon>
        <taxon>asterids</taxon>
        <taxon>lamiids</taxon>
        <taxon>Solanales</taxon>
        <taxon>Convolvulaceae</taxon>
        <taxon>Cuscuteae</taxon>
        <taxon>Cuscuta</taxon>
        <taxon>Cuscuta subgen. Grammica</taxon>
        <taxon>Cuscuta sect. Cleistogrammica</taxon>
    </lineage>
</organism>
<accession>A0A484KLI4</accession>
<dbReference type="PROSITE" id="PS51272">
    <property type="entry name" value="SLH"/>
    <property type="match status" value="1"/>
</dbReference>
<reference evidence="2 3" key="1">
    <citation type="submission" date="2018-04" db="EMBL/GenBank/DDBJ databases">
        <authorList>
            <person name="Vogel A."/>
        </authorList>
    </citation>
    <scope>NUCLEOTIDE SEQUENCE [LARGE SCALE GENOMIC DNA]</scope>
</reference>
<dbReference type="Proteomes" id="UP000595140">
    <property type="component" value="Unassembled WGS sequence"/>
</dbReference>
<evidence type="ECO:0000259" key="1">
    <source>
        <dbReference type="PROSITE" id="PS51272"/>
    </source>
</evidence>
<protein>
    <recommendedName>
        <fullName evidence="1">SLH domain-containing protein</fullName>
    </recommendedName>
</protein>
<dbReference type="OrthoDB" id="1931230at2759"/>
<name>A0A484KLI4_9ASTE</name>
<keyword evidence="3" id="KW-1185">Reference proteome</keyword>
<proteinExistence type="predicted"/>
<dbReference type="AlphaFoldDB" id="A0A484KLI4"/>
<dbReference type="PANTHER" id="PTHR33740">
    <property type="entry name" value="GPI-ANCHORED ADHESIN-LIKE PROTEIN"/>
    <property type="match status" value="1"/>
</dbReference>
<dbReference type="EMBL" id="OOIL02000559">
    <property type="protein sequence ID" value="VFQ66603.1"/>
    <property type="molecule type" value="Genomic_DNA"/>
</dbReference>
<evidence type="ECO:0000313" key="3">
    <source>
        <dbReference type="Proteomes" id="UP000595140"/>
    </source>
</evidence>
<dbReference type="PANTHER" id="PTHR33740:SF1">
    <property type="entry name" value="SLH DOMAIN PROTEIN"/>
    <property type="match status" value="1"/>
</dbReference>
<evidence type="ECO:0000313" key="2">
    <source>
        <dbReference type="EMBL" id="VFQ66603.1"/>
    </source>
</evidence>